<feature type="modified residue" description="4-aspartylphosphate" evidence="13">
    <location>
        <position position="724"/>
    </location>
</feature>
<evidence type="ECO:0000313" key="19">
    <source>
        <dbReference type="Proteomes" id="UP000002586"/>
    </source>
</evidence>
<evidence type="ECO:0000256" key="6">
    <source>
        <dbReference type="ARBA" id="ARBA00022692"/>
    </source>
</evidence>
<evidence type="ECO:0000256" key="11">
    <source>
        <dbReference type="ARBA" id="ARBA00023012"/>
    </source>
</evidence>
<name>A0LCY6_MAGMM</name>
<keyword evidence="11" id="KW-0902">Two-component regulatory system</keyword>
<dbReference type="InterPro" id="IPR005467">
    <property type="entry name" value="His_kinase_dom"/>
</dbReference>
<dbReference type="InterPro" id="IPR011006">
    <property type="entry name" value="CheY-like_superfamily"/>
</dbReference>
<dbReference type="Gene3D" id="1.10.287.130">
    <property type="match status" value="1"/>
</dbReference>
<dbReference type="SUPFAM" id="SSF55874">
    <property type="entry name" value="ATPase domain of HSP90 chaperone/DNA topoisomerase II/histidine kinase"/>
    <property type="match status" value="1"/>
</dbReference>
<organism evidence="18 19">
    <name type="scientific">Magnetococcus marinus (strain ATCC BAA-1437 / JCM 17883 / MC-1)</name>
    <dbReference type="NCBI Taxonomy" id="156889"/>
    <lineage>
        <taxon>Bacteria</taxon>
        <taxon>Pseudomonadati</taxon>
        <taxon>Pseudomonadota</taxon>
        <taxon>Magnetococcia</taxon>
        <taxon>Magnetococcales</taxon>
        <taxon>Magnetococcaceae</taxon>
        <taxon>Magnetococcus</taxon>
    </lineage>
</organism>
<keyword evidence="19" id="KW-1185">Reference proteome</keyword>
<evidence type="ECO:0000256" key="9">
    <source>
        <dbReference type="ARBA" id="ARBA00022840"/>
    </source>
</evidence>
<dbReference type="PROSITE" id="PS50110">
    <property type="entry name" value="RESPONSE_REGULATORY"/>
    <property type="match status" value="1"/>
</dbReference>
<dbReference type="PANTHER" id="PTHR45339:SF5">
    <property type="entry name" value="HISTIDINE KINASE"/>
    <property type="match status" value="1"/>
</dbReference>
<evidence type="ECO:0000256" key="14">
    <source>
        <dbReference type="SAM" id="Coils"/>
    </source>
</evidence>
<sequence precursor="true">MFNGITWLKPKQGAPTTEIGVSPRRWVYLQMALFLFAFILLLLLDFIFAHVIHELDQQTENQRARIFLGEQIIHNLALIEKGVYALPLTPTPRGRLVVRGQVLNELASLRNTLKVLKWGGVVNLTTHLNLSTQVQMVRSVRFHIDEHQTPFVLEMIDLEPKLDQIEDKISSLSLLLRQRDRLNRTSANQTEPFHHTIERFIKTIPPLFVRMNENANRLFYETKLNLEALEQQVAAQRSRYRTMQLLFSLLVMGLVLLMGLFIARQVDRTHHSLQQLIVDLTHAKELAESANRAKTAFLAMISHEIRTPLHGIRGMTQLLLGTETNPQQQKHLHAIEQNNRALQQIIDDLLDLASLDAQTLEIKAQPFDLLALVEQVMTVIMQQSDTKNLALGYHLPQPLHGSYLGDGPRIGQVLLKLLGNALKFTARGSITLDLALISRHETQHLIRFSVQDTGIGIAPELQEALFERFAQADDSASRRYEGAGLGLSIIKALVARMGGAIHLTSQPSQGSLFWFELPLQPLPSNGPAPLPNLTHSHLLYWHGNSIVGELQRNLLTPYFARVTLVMDEEQTLRSLWRLHAQGRPVDLLLLDHPNAVMAQELRRKLRKESPFEHLPMLLLHPHSPWATAPSMEGLHTLERPLRLRPVLHKLDQLLHGVESTPEPPVDEPQALPSLQILVAEDNLVNQQIAAGYLTRLGHRYQFAKDGIQALNLVQKGGFDLILMDVRMPDMDGLEATRHIRALPKPWCDIPIVALTANVFEQDRQNCREAGMDGFLPKPLDLSQLEQALRTHLHSTPGATS</sequence>
<dbReference type="EC" id="2.7.13.3" evidence="3"/>
<reference evidence="18 19" key="2">
    <citation type="journal article" date="2012" name="Int. J. Syst. Evol. Microbiol.">
        <title>Magnetococcus marinus gen. nov., sp. nov., a marine, magnetotactic bacterium that represents a novel lineage (Magnetococcaceae fam. nov.; Magnetococcales ord. nov.) at the base of the Alphaproteobacteria.</title>
        <authorList>
            <person name="Bazylinski D.A."/>
            <person name="Williams T.J."/>
            <person name="Lefevre C.T."/>
            <person name="Berg R.J."/>
            <person name="Zhang C.L."/>
            <person name="Bowser S.S."/>
            <person name="Dean A.J."/>
            <person name="Beveridge T.J."/>
        </authorList>
    </citation>
    <scope>NUCLEOTIDE SEQUENCE [LARGE SCALE GENOMIC DNA]</scope>
    <source>
        <strain evidence="19">ATCC BAA-1437 / JCM 17883 / MC-1</strain>
    </source>
</reference>
<dbReference type="KEGG" id="mgm:Mmc1_3343"/>
<comment type="catalytic activity">
    <reaction evidence="1">
        <text>ATP + protein L-histidine = ADP + protein N-phospho-L-histidine.</text>
        <dbReference type="EC" id="2.7.13.3"/>
    </reaction>
</comment>
<dbReference type="OrthoDB" id="9801651at2"/>
<dbReference type="SMART" id="SM00388">
    <property type="entry name" value="HisKA"/>
    <property type="match status" value="1"/>
</dbReference>
<feature type="transmembrane region" description="Helical" evidence="15">
    <location>
        <begin position="27"/>
        <end position="48"/>
    </location>
</feature>
<dbReference type="CDD" id="cd00082">
    <property type="entry name" value="HisKA"/>
    <property type="match status" value="1"/>
</dbReference>
<dbReference type="AlphaFoldDB" id="A0LCY6"/>
<dbReference type="InterPro" id="IPR003661">
    <property type="entry name" value="HisK_dim/P_dom"/>
</dbReference>
<keyword evidence="14" id="KW-0175">Coiled coil</keyword>
<evidence type="ECO:0000256" key="15">
    <source>
        <dbReference type="SAM" id="Phobius"/>
    </source>
</evidence>
<keyword evidence="12 15" id="KW-0472">Membrane</keyword>
<dbReference type="GO" id="GO:0000155">
    <property type="term" value="F:phosphorelay sensor kinase activity"/>
    <property type="evidence" value="ECO:0007669"/>
    <property type="project" value="InterPro"/>
</dbReference>
<dbReference type="InterPro" id="IPR003594">
    <property type="entry name" value="HATPase_dom"/>
</dbReference>
<evidence type="ECO:0000256" key="8">
    <source>
        <dbReference type="ARBA" id="ARBA00022777"/>
    </source>
</evidence>
<protein>
    <recommendedName>
        <fullName evidence="3">histidine kinase</fullName>
        <ecNumber evidence="3">2.7.13.3</ecNumber>
    </recommendedName>
</protein>
<dbReference type="Pfam" id="PF00512">
    <property type="entry name" value="HisKA"/>
    <property type="match status" value="1"/>
</dbReference>
<evidence type="ECO:0000256" key="13">
    <source>
        <dbReference type="PROSITE-ProRule" id="PRU00169"/>
    </source>
</evidence>
<dbReference type="SUPFAM" id="SSF52172">
    <property type="entry name" value="CheY-like"/>
    <property type="match status" value="1"/>
</dbReference>
<evidence type="ECO:0000259" key="16">
    <source>
        <dbReference type="PROSITE" id="PS50109"/>
    </source>
</evidence>
<dbReference type="Gene3D" id="3.40.50.2300">
    <property type="match status" value="1"/>
</dbReference>
<keyword evidence="5" id="KW-0808">Transferase</keyword>
<dbReference type="FunFam" id="1.10.287.130:FF:000004">
    <property type="entry name" value="Ethylene receptor 1"/>
    <property type="match status" value="1"/>
</dbReference>
<keyword evidence="4 13" id="KW-0597">Phosphoprotein</keyword>
<feature type="transmembrane region" description="Helical" evidence="15">
    <location>
        <begin position="245"/>
        <end position="263"/>
    </location>
</feature>
<evidence type="ECO:0000256" key="1">
    <source>
        <dbReference type="ARBA" id="ARBA00000085"/>
    </source>
</evidence>
<dbReference type="HOGENOM" id="CLU_000445_114_15_5"/>
<evidence type="ECO:0000256" key="4">
    <source>
        <dbReference type="ARBA" id="ARBA00022553"/>
    </source>
</evidence>
<dbReference type="Pfam" id="PF00072">
    <property type="entry name" value="Response_reg"/>
    <property type="match status" value="1"/>
</dbReference>
<feature type="domain" description="Response regulatory" evidence="17">
    <location>
        <begin position="675"/>
        <end position="792"/>
    </location>
</feature>
<dbReference type="RefSeq" id="WP_011714888.1">
    <property type="nucleotide sequence ID" value="NC_008576.1"/>
</dbReference>
<proteinExistence type="predicted"/>
<dbReference type="FunFam" id="3.30.565.10:FF:000010">
    <property type="entry name" value="Sensor histidine kinase RcsC"/>
    <property type="match status" value="1"/>
</dbReference>
<dbReference type="Proteomes" id="UP000002586">
    <property type="component" value="Chromosome"/>
</dbReference>
<dbReference type="SMART" id="SM00448">
    <property type="entry name" value="REC"/>
    <property type="match status" value="1"/>
</dbReference>
<dbReference type="PANTHER" id="PTHR45339">
    <property type="entry name" value="HYBRID SIGNAL TRANSDUCTION HISTIDINE KINASE J"/>
    <property type="match status" value="1"/>
</dbReference>
<evidence type="ECO:0000259" key="17">
    <source>
        <dbReference type="PROSITE" id="PS50110"/>
    </source>
</evidence>
<keyword evidence="7" id="KW-0547">Nucleotide-binding</keyword>
<dbReference type="eggNOG" id="COG0784">
    <property type="taxonomic scope" value="Bacteria"/>
</dbReference>
<dbReference type="PROSITE" id="PS50109">
    <property type="entry name" value="HIS_KIN"/>
    <property type="match status" value="1"/>
</dbReference>
<evidence type="ECO:0000256" key="12">
    <source>
        <dbReference type="ARBA" id="ARBA00023136"/>
    </source>
</evidence>
<evidence type="ECO:0000256" key="7">
    <source>
        <dbReference type="ARBA" id="ARBA00022741"/>
    </source>
</evidence>
<accession>A0LCY6</accession>
<dbReference type="EMBL" id="CP000471">
    <property type="protein sequence ID" value="ABK45829.1"/>
    <property type="molecule type" value="Genomic_DNA"/>
</dbReference>
<keyword evidence="9" id="KW-0067">ATP-binding</keyword>
<dbReference type="CDD" id="cd16922">
    <property type="entry name" value="HATPase_EvgS-ArcB-TorS-like"/>
    <property type="match status" value="1"/>
</dbReference>
<feature type="domain" description="Histidine kinase" evidence="16">
    <location>
        <begin position="300"/>
        <end position="521"/>
    </location>
</feature>
<dbReference type="PRINTS" id="PR00344">
    <property type="entry name" value="BCTRLSENSOR"/>
</dbReference>
<dbReference type="InterPro" id="IPR036097">
    <property type="entry name" value="HisK_dim/P_sf"/>
</dbReference>
<dbReference type="SMART" id="SM00387">
    <property type="entry name" value="HATPase_c"/>
    <property type="match status" value="1"/>
</dbReference>
<dbReference type="Gene3D" id="3.30.565.10">
    <property type="entry name" value="Histidine kinase-like ATPase, C-terminal domain"/>
    <property type="match status" value="1"/>
</dbReference>
<feature type="coiled-coil region" evidence="14">
    <location>
        <begin position="212"/>
        <end position="246"/>
    </location>
</feature>
<evidence type="ECO:0000256" key="10">
    <source>
        <dbReference type="ARBA" id="ARBA00022989"/>
    </source>
</evidence>
<dbReference type="GO" id="GO:0016020">
    <property type="term" value="C:membrane"/>
    <property type="evidence" value="ECO:0007669"/>
    <property type="project" value="UniProtKB-SubCell"/>
</dbReference>
<dbReference type="InterPro" id="IPR004358">
    <property type="entry name" value="Sig_transdc_His_kin-like_C"/>
</dbReference>
<gene>
    <name evidence="18" type="ordered locus">Mmc1_3343</name>
</gene>
<reference evidence="19" key="1">
    <citation type="journal article" date="2009" name="Appl. Environ. Microbiol.">
        <title>Complete genome sequence of the chemolithoautotrophic marine magnetotactic coccus strain MC-1.</title>
        <authorList>
            <person name="Schubbe S."/>
            <person name="Williams T.J."/>
            <person name="Xie G."/>
            <person name="Kiss H.E."/>
            <person name="Brettin T.S."/>
            <person name="Martinez D."/>
            <person name="Ross C.A."/>
            <person name="Schuler D."/>
            <person name="Cox B.L."/>
            <person name="Nealson K.H."/>
            <person name="Bazylinski D.A."/>
        </authorList>
    </citation>
    <scope>NUCLEOTIDE SEQUENCE [LARGE SCALE GENOMIC DNA]</scope>
    <source>
        <strain evidence="19">ATCC BAA-1437 / JCM 17883 / MC-1</strain>
    </source>
</reference>
<dbReference type="InterPro" id="IPR036890">
    <property type="entry name" value="HATPase_C_sf"/>
</dbReference>
<dbReference type="Pfam" id="PF02518">
    <property type="entry name" value="HATPase_c"/>
    <property type="match status" value="1"/>
</dbReference>
<evidence type="ECO:0000256" key="3">
    <source>
        <dbReference type="ARBA" id="ARBA00012438"/>
    </source>
</evidence>
<evidence type="ECO:0000313" key="18">
    <source>
        <dbReference type="EMBL" id="ABK45829.1"/>
    </source>
</evidence>
<evidence type="ECO:0000256" key="2">
    <source>
        <dbReference type="ARBA" id="ARBA00004370"/>
    </source>
</evidence>
<dbReference type="InterPro" id="IPR001789">
    <property type="entry name" value="Sig_transdc_resp-reg_receiver"/>
</dbReference>
<keyword evidence="10 15" id="KW-1133">Transmembrane helix</keyword>
<keyword evidence="6 15" id="KW-0812">Transmembrane</keyword>
<dbReference type="CDD" id="cd17546">
    <property type="entry name" value="REC_hyHK_CKI1_RcsC-like"/>
    <property type="match status" value="1"/>
</dbReference>
<dbReference type="GO" id="GO:0005524">
    <property type="term" value="F:ATP binding"/>
    <property type="evidence" value="ECO:0007669"/>
    <property type="project" value="UniProtKB-KW"/>
</dbReference>
<dbReference type="SUPFAM" id="SSF47384">
    <property type="entry name" value="Homodimeric domain of signal transducing histidine kinase"/>
    <property type="match status" value="1"/>
</dbReference>
<evidence type="ECO:0000256" key="5">
    <source>
        <dbReference type="ARBA" id="ARBA00022679"/>
    </source>
</evidence>
<keyword evidence="8 18" id="KW-0418">Kinase</keyword>
<dbReference type="eggNOG" id="COG2205">
    <property type="taxonomic scope" value="Bacteria"/>
</dbReference>
<dbReference type="STRING" id="156889.Mmc1_3343"/>
<comment type="subcellular location">
    <subcellularLocation>
        <location evidence="2">Membrane</location>
    </subcellularLocation>
</comment>